<evidence type="ECO:0000313" key="3">
    <source>
        <dbReference type="Proteomes" id="UP000470384"/>
    </source>
</evidence>
<keyword evidence="3" id="KW-1185">Reference proteome</keyword>
<dbReference type="Gene3D" id="3.10.450.50">
    <property type="match status" value="1"/>
</dbReference>
<dbReference type="OrthoDB" id="8479942at2"/>
<dbReference type="RefSeq" id="WP_160588956.1">
    <property type="nucleotide sequence ID" value="NZ_BMHN01000001.1"/>
</dbReference>
<organism evidence="2 3">
    <name type="scientific">Pyruvatibacter mobilis</name>
    <dbReference type="NCBI Taxonomy" id="1712261"/>
    <lineage>
        <taxon>Bacteria</taxon>
        <taxon>Pseudomonadati</taxon>
        <taxon>Pseudomonadota</taxon>
        <taxon>Alphaproteobacteria</taxon>
        <taxon>Hyphomicrobiales</taxon>
        <taxon>Parvibaculaceae</taxon>
        <taxon>Pyruvatibacter</taxon>
    </lineage>
</organism>
<dbReference type="InterPro" id="IPR037401">
    <property type="entry name" value="SnoaL-like"/>
</dbReference>
<protein>
    <recommendedName>
        <fullName evidence="1">SnoaL-like domain-containing protein</fullName>
    </recommendedName>
</protein>
<evidence type="ECO:0000313" key="2">
    <source>
        <dbReference type="EMBL" id="NBG96961.1"/>
    </source>
</evidence>
<feature type="domain" description="SnoaL-like" evidence="1">
    <location>
        <begin position="26"/>
        <end position="130"/>
    </location>
</feature>
<reference evidence="2 3" key="1">
    <citation type="journal article" date="2016" name="Int. J. Syst. Evol. Microbiol.">
        <title>Pyruvatibacter mobilis gen. nov., sp. nov., a marine bacterium from the culture broth of Picochlorum sp. 122.</title>
        <authorList>
            <person name="Wang G."/>
            <person name="Tang M."/>
            <person name="Wu H."/>
            <person name="Dai S."/>
            <person name="Li T."/>
            <person name="Chen C."/>
            <person name="He H."/>
            <person name="Fan J."/>
            <person name="Xiang W."/>
            <person name="Li X."/>
        </authorList>
    </citation>
    <scope>NUCLEOTIDE SEQUENCE [LARGE SCALE GENOMIC DNA]</scope>
    <source>
        <strain evidence="2 3">GYP-11</strain>
    </source>
</reference>
<sequence>MTFATPSPIKPTAHDLTERCRQTAADLVAAFAAQDIETIMSLFADDATYCDVQGAGQRGDEYHGKDAIRAAFLAGFDALGEHTYEAVAVAAEGTTAFASWVLIHGRADDPSAPRFDGADHFEMDENARVVLKKGWLKGLSAVLPEAA</sequence>
<accession>A0A845QHG0</accession>
<dbReference type="GeneID" id="300653993"/>
<dbReference type="AlphaFoldDB" id="A0A845QHG0"/>
<dbReference type="SUPFAM" id="SSF54427">
    <property type="entry name" value="NTF2-like"/>
    <property type="match status" value="1"/>
</dbReference>
<dbReference type="Proteomes" id="UP000470384">
    <property type="component" value="Unassembled WGS sequence"/>
</dbReference>
<name>A0A845QHG0_9HYPH</name>
<dbReference type="Pfam" id="PF12680">
    <property type="entry name" value="SnoaL_2"/>
    <property type="match status" value="1"/>
</dbReference>
<dbReference type="EMBL" id="WXYQ01000013">
    <property type="protein sequence ID" value="NBG96961.1"/>
    <property type="molecule type" value="Genomic_DNA"/>
</dbReference>
<evidence type="ECO:0000259" key="1">
    <source>
        <dbReference type="Pfam" id="PF12680"/>
    </source>
</evidence>
<gene>
    <name evidence="2" type="ORF">GTQ45_14580</name>
</gene>
<proteinExistence type="predicted"/>
<dbReference type="InterPro" id="IPR032710">
    <property type="entry name" value="NTF2-like_dom_sf"/>
</dbReference>
<comment type="caution">
    <text evidence="2">The sequence shown here is derived from an EMBL/GenBank/DDBJ whole genome shotgun (WGS) entry which is preliminary data.</text>
</comment>